<sequence>MAHERDALITGIGLVSCLGSGVGAHWDALNPAGAFTPVLDTESWPPFAVHPVAPMDLDKQIPKRGDQRQMEAWQRIGVFAAGLALESAGVKGNTEMLSRADLIVCAGGGERDVAVDATILSGYPKAANPGLFLNERLQSDLRPTLFLAQLSNLLAGNISIVHGVIGSSRTFMGEEASGADAVRIACARIAAGQSEISLVGGSYNAQRPEVILHYEMGGLQRRAPFTGIWARQADGGGMLLGSLGAFLVIESRAHAEARGATPFARVAAIRSDRCRREPGQATANARAQLHSMAAEIDPQGLGVISGASGAAAVTAEEQAFLAALGYPVRATATAMGHSLEPAMPANLGLAAAAVRHGRLFGPLEAAEQAMTAPLTQALVTSWGHWRGEALALVTAA</sequence>
<dbReference type="InterPro" id="IPR000794">
    <property type="entry name" value="Beta-ketoacyl_synthase"/>
</dbReference>
<dbReference type="PANTHER" id="PTHR11712:SF336">
    <property type="entry name" value="3-OXOACYL-[ACYL-CARRIER-PROTEIN] SYNTHASE, MITOCHONDRIAL"/>
    <property type="match status" value="1"/>
</dbReference>
<accession>A0A2S6MUP0</accession>
<name>A0A2S6MUP0_RHOGL</name>
<keyword evidence="1" id="KW-0808">Transferase</keyword>
<reference evidence="3 4" key="1">
    <citation type="journal article" date="2018" name="Arch. Microbiol.">
        <title>New insights into the metabolic potential of the phototrophic purple bacterium Rhodopila globiformis DSM 161(T) from its draft genome sequence and evidence for a vanadium-dependent nitrogenase.</title>
        <authorList>
            <person name="Imhoff J.F."/>
            <person name="Rahn T."/>
            <person name="Kunzel S."/>
            <person name="Neulinger S.C."/>
        </authorList>
    </citation>
    <scope>NUCLEOTIDE SEQUENCE [LARGE SCALE GENOMIC DNA]</scope>
    <source>
        <strain evidence="3 4">DSM 161</strain>
    </source>
</reference>
<dbReference type="GO" id="GO:0004315">
    <property type="term" value="F:3-oxoacyl-[acyl-carrier-protein] synthase activity"/>
    <property type="evidence" value="ECO:0007669"/>
    <property type="project" value="TreeGrafter"/>
</dbReference>
<proteinExistence type="predicted"/>
<dbReference type="NCBIfam" id="NF005084">
    <property type="entry name" value="PRK06519.1"/>
    <property type="match status" value="1"/>
</dbReference>
<dbReference type="Pfam" id="PF00109">
    <property type="entry name" value="ketoacyl-synt"/>
    <property type="match status" value="1"/>
</dbReference>
<dbReference type="PROSITE" id="PS51257">
    <property type="entry name" value="PROKAR_LIPOPROTEIN"/>
    <property type="match status" value="1"/>
</dbReference>
<dbReference type="EMBL" id="NHRY01000274">
    <property type="protein sequence ID" value="PPQ26081.1"/>
    <property type="molecule type" value="Genomic_DNA"/>
</dbReference>
<evidence type="ECO:0000313" key="3">
    <source>
        <dbReference type="EMBL" id="PPQ26081.1"/>
    </source>
</evidence>
<protein>
    <submittedName>
        <fullName evidence="3">Beta-ketoacyl-ACP synthase II</fullName>
    </submittedName>
</protein>
<keyword evidence="4" id="KW-1185">Reference proteome</keyword>
<dbReference type="InterPro" id="IPR014030">
    <property type="entry name" value="Ketoacyl_synth_N"/>
</dbReference>
<evidence type="ECO:0000259" key="2">
    <source>
        <dbReference type="Pfam" id="PF00109"/>
    </source>
</evidence>
<dbReference type="GO" id="GO:0006633">
    <property type="term" value="P:fatty acid biosynthetic process"/>
    <property type="evidence" value="ECO:0007669"/>
    <property type="project" value="TreeGrafter"/>
</dbReference>
<evidence type="ECO:0000256" key="1">
    <source>
        <dbReference type="ARBA" id="ARBA00022679"/>
    </source>
</evidence>
<evidence type="ECO:0000313" key="4">
    <source>
        <dbReference type="Proteomes" id="UP000239724"/>
    </source>
</evidence>
<dbReference type="PANTHER" id="PTHR11712">
    <property type="entry name" value="POLYKETIDE SYNTHASE-RELATED"/>
    <property type="match status" value="1"/>
</dbReference>
<dbReference type="AlphaFoldDB" id="A0A2S6MUP0"/>
<dbReference type="SUPFAM" id="SSF53901">
    <property type="entry name" value="Thiolase-like"/>
    <property type="match status" value="2"/>
</dbReference>
<dbReference type="InterPro" id="IPR016039">
    <property type="entry name" value="Thiolase-like"/>
</dbReference>
<comment type="caution">
    <text evidence="3">The sequence shown here is derived from an EMBL/GenBank/DDBJ whole genome shotgun (WGS) entry which is preliminary data.</text>
</comment>
<feature type="domain" description="Beta-ketoacyl synthase-like N-terminal" evidence="2">
    <location>
        <begin position="9"/>
        <end position="252"/>
    </location>
</feature>
<dbReference type="RefSeq" id="WP_104523112.1">
    <property type="nucleotide sequence ID" value="NZ_NHRY01000274.1"/>
</dbReference>
<dbReference type="OrthoDB" id="9808685at2"/>
<dbReference type="Proteomes" id="UP000239724">
    <property type="component" value="Unassembled WGS sequence"/>
</dbReference>
<organism evidence="3 4">
    <name type="scientific">Rhodopila globiformis</name>
    <name type="common">Rhodopseudomonas globiformis</name>
    <dbReference type="NCBI Taxonomy" id="1071"/>
    <lineage>
        <taxon>Bacteria</taxon>
        <taxon>Pseudomonadati</taxon>
        <taxon>Pseudomonadota</taxon>
        <taxon>Alphaproteobacteria</taxon>
        <taxon>Acetobacterales</taxon>
        <taxon>Acetobacteraceae</taxon>
        <taxon>Rhodopila</taxon>
    </lineage>
</organism>
<gene>
    <name evidence="3" type="ORF">CCS01_31185</name>
</gene>
<dbReference type="Gene3D" id="3.40.47.10">
    <property type="match status" value="1"/>
</dbReference>